<reference evidence="1 2" key="1">
    <citation type="submission" date="2017-02" db="EMBL/GenBank/DDBJ databases">
        <authorList>
            <person name="Peterson S.W."/>
        </authorList>
    </citation>
    <scope>NUCLEOTIDE SEQUENCE [LARGE SCALE GENOMIC DNA]</scope>
    <source>
        <strain evidence="1 2">DSM 22335</strain>
    </source>
</reference>
<dbReference type="RefSeq" id="WP_078832718.1">
    <property type="nucleotide sequence ID" value="NZ_FUWH01000014.1"/>
</dbReference>
<dbReference type="Proteomes" id="UP000190888">
    <property type="component" value="Unassembled WGS sequence"/>
</dbReference>
<dbReference type="STRING" id="413434.SAMN04488132_1144"/>
<keyword evidence="2" id="KW-1185">Reference proteome</keyword>
<organism evidence="1 2">
    <name type="scientific">Sediminibacterium ginsengisoli</name>
    <dbReference type="NCBI Taxonomy" id="413434"/>
    <lineage>
        <taxon>Bacteria</taxon>
        <taxon>Pseudomonadati</taxon>
        <taxon>Bacteroidota</taxon>
        <taxon>Chitinophagia</taxon>
        <taxon>Chitinophagales</taxon>
        <taxon>Chitinophagaceae</taxon>
        <taxon>Sediminibacterium</taxon>
    </lineage>
</organism>
<proteinExistence type="predicted"/>
<dbReference type="EMBL" id="FUWH01000014">
    <property type="protein sequence ID" value="SKA18252.1"/>
    <property type="molecule type" value="Genomic_DNA"/>
</dbReference>
<dbReference type="PROSITE" id="PS51257">
    <property type="entry name" value="PROKAR_LIPOPROTEIN"/>
    <property type="match status" value="1"/>
</dbReference>
<dbReference type="OrthoDB" id="773231at2"/>
<evidence type="ECO:0000313" key="2">
    <source>
        <dbReference type="Proteomes" id="UP000190888"/>
    </source>
</evidence>
<protein>
    <submittedName>
        <fullName evidence="1">Uncharacterized protein</fullName>
    </submittedName>
</protein>
<gene>
    <name evidence="1" type="ORF">SAMN04488132_1144</name>
</gene>
<name>A0A1T4RQP2_9BACT</name>
<evidence type="ECO:0000313" key="1">
    <source>
        <dbReference type="EMBL" id="SKA18252.1"/>
    </source>
</evidence>
<dbReference type="AlphaFoldDB" id="A0A1T4RQP2"/>
<sequence length="64" mass="7124">MKKVFSIAIAFTVAACGRESSPEGRSVMRDEQLQAELNLVKEQNKALLDSIAVFRLELNAMKAR</sequence>
<accession>A0A1T4RQP2</accession>